<comment type="similarity">
    <text evidence="1">Belongs to the heat shock protein 70 family.</text>
</comment>
<dbReference type="GO" id="GO:0140662">
    <property type="term" value="F:ATP-dependent protein folding chaperone"/>
    <property type="evidence" value="ECO:0007669"/>
    <property type="project" value="InterPro"/>
</dbReference>
<accession>A0A6J8BNG9</accession>
<protein>
    <submittedName>
        <fullName evidence="4">Uncharacterized protein</fullName>
    </submittedName>
</protein>
<dbReference type="GO" id="GO:0005524">
    <property type="term" value="F:ATP binding"/>
    <property type="evidence" value="ECO:0007669"/>
    <property type="project" value="UniProtKB-KW"/>
</dbReference>
<name>A0A6J8BNG9_MYTCO</name>
<keyword evidence="3" id="KW-0067">ATP-binding</keyword>
<dbReference type="EMBL" id="CACVKT020003724">
    <property type="protein sequence ID" value="CAC5385495.1"/>
    <property type="molecule type" value="Genomic_DNA"/>
</dbReference>
<dbReference type="InterPro" id="IPR013126">
    <property type="entry name" value="Hsp_70_fam"/>
</dbReference>
<dbReference type="CDD" id="cd10229">
    <property type="entry name" value="ASKHA_NBD_HSP70_HSPA12"/>
    <property type="match status" value="1"/>
</dbReference>
<reference evidence="4 5" key="1">
    <citation type="submission" date="2020-06" db="EMBL/GenBank/DDBJ databases">
        <authorList>
            <person name="Li R."/>
            <person name="Bekaert M."/>
        </authorList>
    </citation>
    <scope>NUCLEOTIDE SEQUENCE [LARGE SCALE GENOMIC DNA]</scope>
    <source>
        <strain evidence="5">wild</strain>
    </source>
</reference>
<dbReference type="PANTHER" id="PTHR14187:SF5">
    <property type="entry name" value="HEAT SHOCK 70 KDA PROTEIN 12A"/>
    <property type="match status" value="1"/>
</dbReference>
<evidence type="ECO:0000313" key="5">
    <source>
        <dbReference type="Proteomes" id="UP000507470"/>
    </source>
</evidence>
<dbReference type="AlphaFoldDB" id="A0A6J8BNG9"/>
<dbReference type="Gene3D" id="2.60.34.10">
    <property type="entry name" value="Substrate Binding Domain Of DNAk, Chain A, domain 1"/>
    <property type="match status" value="1"/>
</dbReference>
<dbReference type="Gene3D" id="3.90.640.10">
    <property type="entry name" value="Actin, Chain A, domain 4"/>
    <property type="match status" value="1"/>
</dbReference>
<dbReference type="PANTHER" id="PTHR14187">
    <property type="entry name" value="ALPHA KINASE/ELONGATION FACTOR 2 KINASE"/>
    <property type="match status" value="1"/>
</dbReference>
<keyword evidence="5" id="KW-1185">Reference proteome</keyword>
<keyword evidence="2" id="KW-0547">Nucleotide-binding</keyword>
<proteinExistence type="inferred from homology"/>
<evidence type="ECO:0000256" key="3">
    <source>
        <dbReference type="ARBA" id="ARBA00022840"/>
    </source>
</evidence>
<dbReference type="Gene3D" id="3.30.420.40">
    <property type="match status" value="2"/>
</dbReference>
<dbReference type="OrthoDB" id="2963168at2759"/>
<organism evidence="4 5">
    <name type="scientific">Mytilus coruscus</name>
    <name type="common">Sea mussel</name>
    <dbReference type="NCBI Taxonomy" id="42192"/>
    <lineage>
        <taxon>Eukaryota</taxon>
        <taxon>Metazoa</taxon>
        <taxon>Spiralia</taxon>
        <taxon>Lophotrochozoa</taxon>
        <taxon>Mollusca</taxon>
        <taxon>Bivalvia</taxon>
        <taxon>Autobranchia</taxon>
        <taxon>Pteriomorphia</taxon>
        <taxon>Mytilida</taxon>
        <taxon>Mytiloidea</taxon>
        <taxon>Mytilidae</taxon>
        <taxon>Mytilinae</taxon>
        <taxon>Mytilus</taxon>
    </lineage>
</organism>
<dbReference type="SUPFAM" id="SSF53067">
    <property type="entry name" value="Actin-like ATPase domain"/>
    <property type="match status" value="2"/>
</dbReference>
<dbReference type="InterPro" id="IPR029047">
    <property type="entry name" value="HSP70_peptide-bd_sf"/>
</dbReference>
<dbReference type="Proteomes" id="UP000507470">
    <property type="component" value="Unassembled WGS sequence"/>
</dbReference>
<dbReference type="InterPro" id="IPR043129">
    <property type="entry name" value="ATPase_NBD"/>
</dbReference>
<evidence type="ECO:0000256" key="2">
    <source>
        <dbReference type="ARBA" id="ARBA00022741"/>
    </source>
</evidence>
<evidence type="ECO:0000256" key="1">
    <source>
        <dbReference type="ARBA" id="ARBA00007381"/>
    </source>
</evidence>
<dbReference type="Pfam" id="PF00012">
    <property type="entry name" value="HSP70"/>
    <property type="match status" value="1"/>
</dbReference>
<gene>
    <name evidence="4" type="ORF">MCOR_21037</name>
</gene>
<evidence type="ECO:0000313" key="4">
    <source>
        <dbReference type="EMBL" id="CAC5385495.1"/>
    </source>
</evidence>
<sequence length="474" mass="52974">MPLSTISVIEDITGKSTLALVVFSLSIQALKDKLMETIHQRGLKMTVEDIRWVITVPAILTDAAKQFMRKSAENAGIPGENLLIVLEPEAASIYCQYLPTEKLNGAEEGFTMSEVGTKYMIIDVGGGTADITVHEKLEDGKLEELCQATGDACCGTSIDNEFLQLMVKIVGAPLMNSLAKNDPVAYLDLFREFETVKRKIKPTQSAKINFTVPFVALNTLCEMELGKTFPQAVFVMFLKDKISLRGDKLRFDVDVFYALFSKSLEDIVSHISRIIKQNKSVSLLLLVGGFSESAILQHAIRKEFPDKRIIIPEDAGLSVLKGAVLFGHNPDYISSRVMRYTYGFRTVEMFNHNIHDEAKLVMIDGQERCNDNFWIVKKLNETTSLGTKVKDMIHTIETFQRTVDIPVFVSNKEDPIYTDEPGCMHIGTFTVEIPNPSEDVRCFDVEFHFGNTELTVTATEQDTGHSVTAMFDLV</sequence>